<sequence>MYNEKIGNHLHRVLPKYIIQCVTPSIVVIKNGITEVSGNLSKESGCVKDYDLLQSVTPDVSTRHDDQGSFLIDMLQDTPC</sequence>
<name>A0A4Z1L2K1_9HELO</name>
<comment type="caution">
    <text evidence="1">The sequence shown here is derived from an EMBL/GenBank/DDBJ whole genome shotgun (WGS) entry which is preliminary data.</text>
</comment>
<dbReference type="AlphaFoldDB" id="A0A4Z1L2K1"/>
<gene>
    <name evidence="1" type="ORF">BPOR_0042g00060</name>
</gene>
<dbReference type="EMBL" id="PQXO01000042">
    <property type="protein sequence ID" value="TGO91020.1"/>
    <property type="molecule type" value="Genomic_DNA"/>
</dbReference>
<evidence type="ECO:0000313" key="2">
    <source>
        <dbReference type="Proteomes" id="UP000297280"/>
    </source>
</evidence>
<protein>
    <submittedName>
        <fullName evidence="1">Uncharacterized protein</fullName>
    </submittedName>
</protein>
<accession>A0A4Z1L2K1</accession>
<organism evidence="1 2">
    <name type="scientific">Botrytis porri</name>
    <dbReference type="NCBI Taxonomy" id="87229"/>
    <lineage>
        <taxon>Eukaryota</taxon>
        <taxon>Fungi</taxon>
        <taxon>Dikarya</taxon>
        <taxon>Ascomycota</taxon>
        <taxon>Pezizomycotina</taxon>
        <taxon>Leotiomycetes</taxon>
        <taxon>Helotiales</taxon>
        <taxon>Sclerotiniaceae</taxon>
        <taxon>Botrytis</taxon>
    </lineage>
</organism>
<keyword evidence="2" id="KW-1185">Reference proteome</keyword>
<dbReference type="Proteomes" id="UP000297280">
    <property type="component" value="Unassembled WGS sequence"/>
</dbReference>
<reference evidence="1 2" key="1">
    <citation type="submission" date="2017-12" db="EMBL/GenBank/DDBJ databases">
        <title>Comparative genomics of Botrytis spp.</title>
        <authorList>
            <person name="Valero-Jimenez C.A."/>
            <person name="Tapia P."/>
            <person name="Veloso J."/>
            <person name="Silva-Moreno E."/>
            <person name="Staats M."/>
            <person name="Valdes J.H."/>
            <person name="Van Kan J.A.L."/>
        </authorList>
    </citation>
    <scope>NUCLEOTIDE SEQUENCE [LARGE SCALE GENOMIC DNA]</scope>
    <source>
        <strain evidence="1 2">MUCL3349</strain>
    </source>
</reference>
<proteinExistence type="predicted"/>
<evidence type="ECO:0000313" key="1">
    <source>
        <dbReference type="EMBL" id="TGO91020.1"/>
    </source>
</evidence>